<evidence type="ECO:0000256" key="1">
    <source>
        <dbReference type="SAM" id="Phobius"/>
    </source>
</evidence>
<protein>
    <submittedName>
        <fullName evidence="2">Uncharacterized protein</fullName>
    </submittedName>
</protein>
<feature type="non-terminal residue" evidence="2">
    <location>
        <position position="1"/>
    </location>
</feature>
<accession>A0A0K2TPL8</accession>
<organism evidence="2">
    <name type="scientific">Lepeophtheirus salmonis</name>
    <name type="common">Salmon louse</name>
    <name type="synonym">Caligus salmonis</name>
    <dbReference type="NCBI Taxonomy" id="72036"/>
    <lineage>
        <taxon>Eukaryota</taxon>
        <taxon>Metazoa</taxon>
        <taxon>Ecdysozoa</taxon>
        <taxon>Arthropoda</taxon>
        <taxon>Crustacea</taxon>
        <taxon>Multicrustacea</taxon>
        <taxon>Hexanauplia</taxon>
        <taxon>Copepoda</taxon>
        <taxon>Siphonostomatoida</taxon>
        <taxon>Caligidae</taxon>
        <taxon>Lepeophtheirus</taxon>
    </lineage>
</organism>
<evidence type="ECO:0000313" key="2">
    <source>
        <dbReference type="EMBL" id="CDW27346.1"/>
    </source>
</evidence>
<feature type="transmembrane region" description="Helical" evidence="1">
    <location>
        <begin position="12"/>
        <end position="32"/>
    </location>
</feature>
<reference evidence="2" key="1">
    <citation type="submission" date="2014-05" db="EMBL/GenBank/DDBJ databases">
        <authorList>
            <person name="Chronopoulou M."/>
        </authorList>
    </citation>
    <scope>NUCLEOTIDE SEQUENCE</scope>
    <source>
        <tissue evidence="2">Whole organism</tissue>
    </source>
</reference>
<proteinExistence type="predicted"/>
<keyword evidence="1" id="KW-0472">Membrane</keyword>
<name>A0A0K2TPL8_LEPSM</name>
<sequence length="104" mass="12152">LLLLYYPLFPLIFSFLAGYTLSFCGVTPLLCATRLVTLRLLMISAPFSYQTSTRFFLFIHKKKKADNYLCGNTFHSSFFRLIFSFETFRYMDPQLHISLVPRSS</sequence>
<dbReference type="EMBL" id="HACA01009985">
    <property type="protein sequence ID" value="CDW27346.1"/>
    <property type="molecule type" value="Transcribed_RNA"/>
</dbReference>
<keyword evidence="1" id="KW-1133">Transmembrane helix</keyword>
<keyword evidence="1" id="KW-0812">Transmembrane</keyword>
<dbReference type="AlphaFoldDB" id="A0A0K2TPL8"/>